<dbReference type="Proteomes" id="UP001162483">
    <property type="component" value="Unassembled WGS sequence"/>
</dbReference>
<comment type="caution">
    <text evidence="1">The sequence shown here is derived from an EMBL/GenBank/DDBJ whole genome shotgun (WGS) entry which is preliminary data.</text>
</comment>
<reference evidence="1" key="1">
    <citation type="submission" date="2023-05" db="EMBL/GenBank/DDBJ databases">
        <authorList>
            <person name="Stuckert A."/>
        </authorList>
    </citation>
    <scope>NUCLEOTIDE SEQUENCE</scope>
</reference>
<accession>A0ABN9AF61</accession>
<feature type="non-terminal residue" evidence="1">
    <location>
        <position position="70"/>
    </location>
</feature>
<organism evidence="1 2">
    <name type="scientific">Staurois parvus</name>
    <dbReference type="NCBI Taxonomy" id="386267"/>
    <lineage>
        <taxon>Eukaryota</taxon>
        <taxon>Metazoa</taxon>
        <taxon>Chordata</taxon>
        <taxon>Craniata</taxon>
        <taxon>Vertebrata</taxon>
        <taxon>Euteleostomi</taxon>
        <taxon>Amphibia</taxon>
        <taxon>Batrachia</taxon>
        <taxon>Anura</taxon>
        <taxon>Neobatrachia</taxon>
        <taxon>Ranoidea</taxon>
        <taxon>Ranidae</taxon>
        <taxon>Staurois</taxon>
    </lineage>
</organism>
<sequence>MALGQKGLTGGAIKGLTVCCFTMWAVFHCKHTTLVLLCRAIQSSVIQVSSLKEILGDRWVPASNQRPRPG</sequence>
<evidence type="ECO:0000313" key="2">
    <source>
        <dbReference type="Proteomes" id="UP001162483"/>
    </source>
</evidence>
<protein>
    <submittedName>
        <fullName evidence="1">Uncharacterized protein</fullName>
    </submittedName>
</protein>
<evidence type="ECO:0000313" key="1">
    <source>
        <dbReference type="EMBL" id="CAI9534626.1"/>
    </source>
</evidence>
<dbReference type="EMBL" id="CATNWA010000217">
    <property type="protein sequence ID" value="CAI9534626.1"/>
    <property type="molecule type" value="Genomic_DNA"/>
</dbReference>
<gene>
    <name evidence="1" type="ORF">SPARVUS_LOCUS663231</name>
</gene>
<proteinExistence type="predicted"/>
<name>A0ABN9AF61_9NEOB</name>
<keyword evidence="2" id="KW-1185">Reference proteome</keyword>